<keyword evidence="4" id="KW-0472">Membrane</keyword>
<dbReference type="InterPro" id="IPR012944">
    <property type="entry name" value="SusD_RagB_dom"/>
</dbReference>
<dbReference type="PROSITE" id="PS51257">
    <property type="entry name" value="PROKAR_LIPOPROTEIN"/>
    <property type="match status" value="1"/>
</dbReference>
<keyword evidence="5" id="KW-0998">Cell outer membrane</keyword>
<dbReference type="AlphaFoldDB" id="A0A917MRY0"/>
<keyword evidence="9" id="KW-1185">Reference proteome</keyword>
<keyword evidence="3" id="KW-0732">Signal</keyword>
<dbReference type="Gene3D" id="1.25.40.900">
    <property type="match status" value="1"/>
</dbReference>
<protein>
    <recommendedName>
        <fullName evidence="10">SusD family protein</fullName>
    </recommendedName>
</protein>
<dbReference type="InterPro" id="IPR033985">
    <property type="entry name" value="SusD-like_N"/>
</dbReference>
<accession>A0A917MRY0</accession>
<proteinExistence type="inferred from homology"/>
<feature type="domain" description="RagB/SusD" evidence="6">
    <location>
        <begin position="360"/>
        <end position="456"/>
    </location>
</feature>
<dbReference type="Pfam" id="PF14322">
    <property type="entry name" value="SusD-like_3"/>
    <property type="match status" value="1"/>
</dbReference>
<dbReference type="SUPFAM" id="SSF48452">
    <property type="entry name" value="TPR-like"/>
    <property type="match status" value="1"/>
</dbReference>
<organism evidence="8 9">
    <name type="scientific">Filimonas zeae</name>
    <dbReference type="NCBI Taxonomy" id="1737353"/>
    <lineage>
        <taxon>Bacteria</taxon>
        <taxon>Pseudomonadati</taxon>
        <taxon>Bacteroidota</taxon>
        <taxon>Chitinophagia</taxon>
        <taxon>Chitinophagales</taxon>
        <taxon>Chitinophagaceae</taxon>
        <taxon>Filimonas</taxon>
    </lineage>
</organism>
<evidence type="ECO:0000313" key="8">
    <source>
        <dbReference type="EMBL" id="GGH60213.1"/>
    </source>
</evidence>
<evidence type="ECO:0000256" key="4">
    <source>
        <dbReference type="ARBA" id="ARBA00023136"/>
    </source>
</evidence>
<feature type="domain" description="SusD-like N-terminal" evidence="7">
    <location>
        <begin position="19"/>
        <end position="204"/>
    </location>
</feature>
<dbReference type="Pfam" id="PF07980">
    <property type="entry name" value="SusD_RagB"/>
    <property type="match status" value="1"/>
</dbReference>
<comment type="similarity">
    <text evidence="2">Belongs to the SusD family.</text>
</comment>
<dbReference type="RefSeq" id="WP_188950667.1">
    <property type="nucleotide sequence ID" value="NZ_BMIB01000001.1"/>
</dbReference>
<evidence type="ECO:0000256" key="2">
    <source>
        <dbReference type="ARBA" id="ARBA00006275"/>
    </source>
</evidence>
<dbReference type="Gene3D" id="1.25.40.390">
    <property type="match status" value="1"/>
</dbReference>
<comment type="caution">
    <text evidence="8">The sequence shown here is derived from an EMBL/GenBank/DDBJ whole genome shotgun (WGS) entry which is preliminary data.</text>
</comment>
<comment type="subcellular location">
    <subcellularLocation>
        <location evidence="1">Cell outer membrane</location>
    </subcellularLocation>
</comment>
<gene>
    <name evidence="8" type="ORF">GCM10011379_07820</name>
</gene>
<evidence type="ECO:0000313" key="9">
    <source>
        <dbReference type="Proteomes" id="UP000627292"/>
    </source>
</evidence>
<name>A0A917MRY0_9BACT</name>
<evidence type="ECO:0000256" key="3">
    <source>
        <dbReference type="ARBA" id="ARBA00022729"/>
    </source>
</evidence>
<reference evidence="8" key="2">
    <citation type="submission" date="2020-09" db="EMBL/GenBank/DDBJ databases">
        <authorList>
            <person name="Sun Q."/>
            <person name="Zhou Y."/>
        </authorList>
    </citation>
    <scope>NUCLEOTIDE SEQUENCE</scope>
    <source>
        <strain evidence="8">CGMCC 1.15290</strain>
    </source>
</reference>
<evidence type="ECO:0000259" key="7">
    <source>
        <dbReference type="Pfam" id="PF14322"/>
    </source>
</evidence>
<evidence type="ECO:0000256" key="5">
    <source>
        <dbReference type="ARBA" id="ARBA00023237"/>
    </source>
</evidence>
<dbReference type="GO" id="GO:0009279">
    <property type="term" value="C:cell outer membrane"/>
    <property type="evidence" value="ECO:0007669"/>
    <property type="project" value="UniProtKB-SubCell"/>
</dbReference>
<dbReference type="Proteomes" id="UP000627292">
    <property type="component" value="Unassembled WGS sequence"/>
</dbReference>
<reference evidence="8" key="1">
    <citation type="journal article" date="2014" name="Int. J. Syst. Evol. Microbiol.">
        <title>Complete genome sequence of Corynebacterium casei LMG S-19264T (=DSM 44701T), isolated from a smear-ripened cheese.</title>
        <authorList>
            <consortium name="US DOE Joint Genome Institute (JGI-PGF)"/>
            <person name="Walter F."/>
            <person name="Albersmeier A."/>
            <person name="Kalinowski J."/>
            <person name="Ruckert C."/>
        </authorList>
    </citation>
    <scope>NUCLEOTIDE SEQUENCE</scope>
    <source>
        <strain evidence="8">CGMCC 1.15290</strain>
    </source>
</reference>
<dbReference type="EMBL" id="BMIB01000001">
    <property type="protein sequence ID" value="GGH60213.1"/>
    <property type="molecule type" value="Genomic_DNA"/>
</dbReference>
<evidence type="ECO:0008006" key="10">
    <source>
        <dbReference type="Google" id="ProtNLM"/>
    </source>
</evidence>
<dbReference type="InterPro" id="IPR011990">
    <property type="entry name" value="TPR-like_helical_dom_sf"/>
</dbReference>
<evidence type="ECO:0000259" key="6">
    <source>
        <dbReference type="Pfam" id="PF07980"/>
    </source>
</evidence>
<evidence type="ECO:0000256" key="1">
    <source>
        <dbReference type="ARBA" id="ARBA00004442"/>
    </source>
</evidence>
<sequence length="490" mass="55919">MRKLTYIILAALTLTSCKKWLDVNPQTQIPREELFSSEKGFEEALIGIYTKCTETDLYGGELTFGITDVMAQNYAFQNDYLKYAQTAKYDFKYKEIIEKKDKIWRGLYNGILNANQILLNIEEKKALFQGKKYALIKGEALALRAYLHFDIFRLFGQSTLGGTQKGIPYVTTYSTAPTAISTPDEAMTKMIEDLNAAKLLLKDADSITTKSYVIGYPNEKGQTETTATSSFLRDRRHRLNYYAVCAQLARVYLHKGDKANALANATEVIQSNKFVMADDAGALKEVTPKLKDRILYKELVFAWYLPQKSTWVRDRFQKDNENLSLSPEFYRTMFETNGVGGEDVRAKEWMEIIGSTEVEITKYRRELTTDKDDTTSNLHPLMAPAIRISELYYIAAECSYATSPAQASAYLDYVRFKRSINQAADISTQDKFYTELLKEARKEWIGEGQIFYMYKRLNRNIPGQQGLVTVPSATNWVLPLPADEIQFGGR</sequence>